<dbReference type="EnsemblPlants" id="Pp3c14_20430V3.4">
    <property type="protein sequence ID" value="Pp3c14_20430V3.4"/>
    <property type="gene ID" value="Pp3c14_20430"/>
</dbReference>
<evidence type="ECO:0000256" key="6">
    <source>
        <dbReference type="ARBA" id="ARBA00022729"/>
    </source>
</evidence>
<dbReference type="EnsemblPlants" id="Pp3c14_20430V3.1">
    <property type="protein sequence ID" value="Pp3c14_20430V3.1"/>
    <property type="gene ID" value="Pp3c14_20430"/>
</dbReference>
<keyword evidence="4" id="KW-0808">Transferase</keyword>
<feature type="compositionally biased region" description="Basic residues" evidence="11">
    <location>
        <begin position="431"/>
        <end position="445"/>
    </location>
</feature>
<dbReference type="STRING" id="3218.A0A2K1JII3"/>
<dbReference type="Gramene" id="Pp3c14_20430V3.1">
    <property type="protein sequence ID" value="Pp3c14_20430V3.1"/>
    <property type="gene ID" value="Pp3c14_20430"/>
</dbReference>
<dbReference type="FunFam" id="1.10.510.10:FF:000463">
    <property type="entry name" value="Serine/threonine-protein kinase/endoribonuclease IRE1a"/>
    <property type="match status" value="1"/>
</dbReference>
<dbReference type="FunFam" id="3.30.200.20:FF:000077">
    <property type="entry name" value="Putative Serine/threonine-protein kinase/endoribonuclease IRE1"/>
    <property type="match status" value="1"/>
</dbReference>
<evidence type="ECO:0000256" key="5">
    <source>
        <dbReference type="ARBA" id="ARBA00022692"/>
    </source>
</evidence>
<reference evidence="16" key="3">
    <citation type="submission" date="2020-12" db="UniProtKB">
        <authorList>
            <consortium name="EnsemblPlants"/>
        </authorList>
    </citation>
    <scope>IDENTIFICATION</scope>
</reference>
<dbReference type="SMART" id="SM00580">
    <property type="entry name" value="PUG"/>
    <property type="match status" value="1"/>
</dbReference>
<comment type="subcellular location">
    <subcellularLocation>
        <location evidence="1">Membrane</location>
        <topology evidence="1">Single-pass type I membrane protein</topology>
    </subcellularLocation>
</comment>
<keyword evidence="3" id="KW-0723">Serine/threonine-protein kinase</keyword>
<feature type="region of interest" description="Disordered" evidence="11">
    <location>
        <begin position="429"/>
        <end position="468"/>
    </location>
</feature>
<evidence type="ECO:0000313" key="16">
    <source>
        <dbReference type="EnsemblPlants" id="Pp3c14_20430V3.1"/>
    </source>
</evidence>
<keyword evidence="10 12" id="KW-1133">Transmembrane helix</keyword>
<dbReference type="InterPro" id="IPR010513">
    <property type="entry name" value="KEN_dom"/>
</dbReference>
<dbReference type="SUPFAM" id="SSF50998">
    <property type="entry name" value="Quinoprotein alcohol dehydrogenase-like"/>
    <property type="match status" value="1"/>
</dbReference>
<accession>A0A2K1JII3</accession>
<evidence type="ECO:0000256" key="7">
    <source>
        <dbReference type="ARBA" id="ARBA00022741"/>
    </source>
</evidence>
<dbReference type="GO" id="GO:0051082">
    <property type="term" value="F:unfolded protein binding"/>
    <property type="evidence" value="ECO:0000318"/>
    <property type="project" value="GO_Central"/>
</dbReference>
<dbReference type="Gene3D" id="1.20.1440.180">
    <property type="entry name" value="KEN domain"/>
    <property type="match status" value="1"/>
</dbReference>
<evidence type="ECO:0000313" key="17">
    <source>
        <dbReference type="Proteomes" id="UP000006727"/>
    </source>
</evidence>
<organism evidence="15">
    <name type="scientific">Physcomitrium patens</name>
    <name type="common">Spreading-leaved earth moss</name>
    <name type="synonym">Physcomitrella patens</name>
    <dbReference type="NCBI Taxonomy" id="3218"/>
    <lineage>
        <taxon>Eukaryota</taxon>
        <taxon>Viridiplantae</taxon>
        <taxon>Streptophyta</taxon>
        <taxon>Embryophyta</taxon>
        <taxon>Bryophyta</taxon>
        <taxon>Bryophytina</taxon>
        <taxon>Bryopsida</taxon>
        <taxon>Funariidae</taxon>
        <taxon>Funariales</taxon>
        <taxon>Funariaceae</taxon>
        <taxon>Physcomitrium</taxon>
    </lineage>
</organism>
<dbReference type="CDD" id="cd10422">
    <property type="entry name" value="RNase_Ire1"/>
    <property type="match status" value="1"/>
</dbReference>
<evidence type="ECO:0000259" key="13">
    <source>
        <dbReference type="PROSITE" id="PS50011"/>
    </source>
</evidence>
<evidence type="ECO:0000256" key="10">
    <source>
        <dbReference type="ARBA" id="ARBA00022989"/>
    </source>
</evidence>
<dbReference type="InterPro" id="IPR011047">
    <property type="entry name" value="Quinoprotein_ADH-like_sf"/>
</dbReference>
<dbReference type="PROSITE" id="PS51392">
    <property type="entry name" value="KEN"/>
    <property type="match status" value="1"/>
</dbReference>
<dbReference type="Gene3D" id="1.10.510.10">
    <property type="entry name" value="Transferase(Phosphotransferase) domain 1"/>
    <property type="match status" value="1"/>
</dbReference>
<dbReference type="InterPro" id="IPR038357">
    <property type="entry name" value="KEN_sf"/>
</dbReference>
<evidence type="ECO:0000256" key="9">
    <source>
        <dbReference type="ARBA" id="ARBA00022840"/>
    </source>
</evidence>
<keyword evidence="5 12" id="KW-0812">Transmembrane</keyword>
<feature type="domain" description="KEN" evidence="14">
    <location>
        <begin position="789"/>
        <end position="920"/>
    </location>
</feature>
<dbReference type="EC" id="2.7.11.1" evidence="2"/>
<dbReference type="Pfam" id="PF00069">
    <property type="entry name" value="Pkinase"/>
    <property type="match status" value="1"/>
</dbReference>
<dbReference type="PROSITE" id="PS00108">
    <property type="entry name" value="PROTEIN_KINASE_ST"/>
    <property type="match status" value="1"/>
</dbReference>
<dbReference type="EMBL" id="ABEU02000014">
    <property type="protein sequence ID" value="PNR41370.1"/>
    <property type="molecule type" value="Genomic_DNA"/>
</dbReference>
<evidence type="ECO:0000259" key="14">
    <source>
        <dbReference type="PROSITE" id="PS51392"/>
    </source>
</evidence>
<sequence>MVGGRYWVTLFWCILFFCSLLAMVMFRQASADVPAWPAENLGLLPPLADSHNGQEPIMVVSLGGVLHAVNPATRKTLWSFASGSEMSTTSMAGREKETREINSSLEDGLDVETEDWSIFTGPDGKLYVQDENGISPMQINIKDLVASSPHHTDDGAVVLSSVTNTAFLLNKDTGALIRQFDNSGKVLEKAASFANGQAKAEDAELLLQQNSFTDSEKKVNTMLCLRTDYSVTVQELATGKIRWNVSLGEVKTLSLVQASGQSSMLRHVDANENSNFVKPVLGASVASSRPSYQVAPIAIFSSSGEYIGDLLPATAALDRKSNSPGKISIVHRMQPISNVADNKQLLPVLAKVGHGLYPNGGYPGQKTFDGVPSLDNRSVHHGSVTTRAGRDIAWALGSVGGILLVVTGCLSSLWYVYNQSLFGRREEMVKSKKTGANKNRRKGRKGGPSASYKGPSEDDGNNEVIQSNQRPVIETTAEGTTRKVFIKNSACGDGTQVGRLFVTKVVIGAGSNGTSVFEGYLEGRHVAVKRLLAHHYDKAVKEIKFLITSDEHPNVVRYFAMEETMDFVYVALERCALSLHDLIVSGSDNNSPKAGCKDDDSHDVKHLKLPNGKDLKLWDDNGRCSPQLLQLMRDIVAGLSHLHAVGIVHRDLKPHNVLVSNGRILQAKLADMGLSKHLANDVSSYQDTGKGGSGSRGWQAPEQLKEGRQTRAVDVFSLGCVFFFCITGGQHPYGEHFLRDANIANDTPDFFYIEDMPEAYHLIKSLLSHDPSKRPAAKDVLLHPFFWNSEQRLSFLLKASDRVEHEDRAPDSAVLPAVEAIGPDVFGSSWETKLDSKLLDDGRRYRKYNFSSVRDLLRIIRNKSHHFLELSQDMQESLGPFPDGFEIYFSTRFPRLLMEVYTVLHDHCKEEPTFKRYFEASDVI</sequence>
<dbReference type="InterPro" id="IPR045133">
    <property type="entry name" value="IRE1/2-like"/>
</dbReference>
<dbReference type="GO" id="GO:0016020">
    <property type="term" value="C:membrane"/>
    <property type="evidence" value="ECO:0007669"/>
    <property type="project" value="UniProtKB-SubCell"/>
</dbReference>
<dbReference type="GO" id="GO:0036498">
    <property type="term" value="P:IRE1-mediated unfolded protein response"/>
    <property type="evidence" value="ECO:0000318"/>
    <property type="project" value="GO_Central"/>
</dbReference>
<keyword evidence="8" id="KW-0418">Kinase</keyword>
<name>A0A2K1JII3_PHYPA</name>
<dbReference type="PANTHER" id="PTHR13954:SF6">
    <property type="entry name" value="NON-SPECIFIC SERINE_THREONINE PROTEIN KINASE"/>
    <property type="match status" value="1"/>
</dbReference>
<dbReference type="InterPro" id="IPR015943">
    <property type="entry name" value="WD40/YVTN_repeat-like_dom_sf"/>
</dbReference>
<dbReference type="GO" id="GO:0006397">
    <property type="term" value="P:mRNA processing"/>
    <property type="evidence" value="ECO:0007669"/>
    <property type="project" value="InterPro"/>
</dbReference>
<dbReference type="Proteomes" id="UP000006727">
    <property type="component" value="Chromosome 14"/>
</dbReference>
<evidence type="ECO:0000256" key="2">
    <source>
        <dbReference type="ARBA" id="ARBA00012513"/>
    </source>
</evidence>
<dbReference type="PROSITE" id="PS50011">
    <property type="entry name" value="PROTEIN_KINASE_DOM"/>
    <property type="match status" value="1"/>
</dbReference>
<dbReference type="PANTHER" id="PTHR13954">
    <property type="entry name" value="IRE1-RELATED"/>
    <property type="match status" value="1"/>
</dbReference>
<dbReference type="GO" id="GO:0004674">
    <property type="term" value="F:protein serine/threonine kinase activity"/>
    <property type="evidence" value="ECO:0000318"/>
    <property type="project" value="GO_Central"/>
</dbReference>
<dbReference type="InterPro" id="IPR000719">
    <property type="entry name" value="Prot_kinase_dom"/>
</dbReference>
<feature type="transmembrane region" description="Helical" evidence="12">
    <location>
        <begin position="6"/>
        <end position="26"/>
    </location>
</feature>
<dbReference type="GO" id="GO:0005783">
    <property type="term" value="C:endoplasmic reticulum"/>
    <property type="evidence" value="ECO:0000318"/>
    <property type="project" value="GO_Central"/>
</dbReference>
<dbReference type="Gramene" id="Pp3c14_20430V3.2">
    <property type="protein sequence ID" value="Pp3c14_20430V3.2"/>
    <property type="gene ID" value="Pp3c14_20430"/>
</dbReference>
<dbReference type="Gramene" id="Pp3c14_20430V3.4">
    <property type="protein sequence ID" value="Pp3c14_20430V3.4"/>
    <property type="gene ID" value="Pp3c14_20430"/>
</dbReference>
<dbReference type="EnsemblPlants" id="Pp3c14_20430V3.2">
    <property type="protein sequence ID" value="Pp3c14_20430V3.2"/>
    <property type="gene ID" value="Pp3c14_20430"/>
</dbReference>
<dbReference type="InterPro" id="IPR008271">
    <property type="entry name" value="Ser/Thr_kinase_AS"/>
</dbReference>
<dbReference type="GO" id="GO:0004521">
    <property type="term" value="F:RNA endonuclease activity"/>
    <property type="evidence" value="ECO:0000318"/>
    <property type="project" value="GO_Central"/>
</dbReference>
<evidence type="ECO:0000256" key="12">
    <source>
        <dbReference type="SAM" id="Phobius"/>
    </source>
</evidence>
<dbReference type="KEGG" id="ppp:112291236"/>
<dbReference type="AlphaFoldDB" id="A0A2K1JII3"/>
<dbReference type="GeneID" id="112291236"/>
<dbReference type="InterPro" id="IPR011009">
    <property type="entry name" value="Kinase-like_dom_sf"/>
</dbReference>
<evidence type="ECO:0000256" key="3">
    <source>
        <dbReference type="ARBA" id="ARBA00022527"/>
    </source>
</evidence>
<feature type="domain" description="Protein kinase" evidence="13">
    <location>
        <begin position="501"/>
        <end position="786"/>
    </location>
</feature>
<keyword evidence="9" id="KW-0067">ATP-binding</keyword>
<dbReference type="SMART" id="SM00220">
    <property type="entry name" value="S_TKc"/>
    <property type="match status" value="1"/>
</dbReference>
<protein>
    <recommendedName>
        <fullName evidence="2">non-specific serine/threonine protein kinase</fullName>
        <ecNumber evidence="2">2.7.11.1</ecNumber>
    </recommendedName>
</protein>
<dbReference type="Pfam" id="PF06479">
    <property type="entry name" value="Ribonuc_2-5A"/>
    <property type="match status" value="1"/>
</dbReference>
<reference evidence="15 17" key="1">
    <citation type="journal article" date="2008" name="Science">
        <title>The Physcomitrella genome reveals evolutionary insights into the conquest of land by plants.</title>
        <authorList>
            <person name="Rensing S."/>
            <person name="Lang D."/>
            <person name="Zimmer A."/>
            <person name="Terry A."/>
            <person name="Salamov A."/>
            <person name="Shapiro H."/>
            <person name="Nishiyama T."/>
            <person name="Perroud P.-F."/>
            <person name="Lindquist E."/>
            <person name="Kamisugi Y."/>
            <person name="Tanahashi T."/>
            <person name="Sakakibara K."/>
            <person name="Fujita T."/>
            <person name="Oishi K."/>
            <person name="Shin-I T."/>
            <person name="Kuroki Y."/>
            <person name="Toyoda A."/>
            <person name="Suzuki Y."/>
            <person name="Hashimoto A."/>
            <person name="Yamaguchi K."/>
            <person name="Sugano A."/>
            <person name="Kohara Y."/>
            <person name="Fujiyama A."/>
            <person name="Anterola A."/>
            <person name="Aoki S."/>
            <person name="Ashton N."/>
            <person name="Barbazuk W.B."/>
            <person name="Barker E."/>
            <person name="Bennetzen J."/>
            <person name="Bezanilla M."/>
            <person name="Blankenship R."/>
            <person name="Cho S.H."/>
            <person name="Dutcher S."/>
            <person name="Estelle M."/>
            <person name="Fawcett J.A."/>
            <person name="Gundlach H."/>
            <person name="Hanada K."/>
            <person name="Heyl A."/>
            <person name="Hicks K.A."/>
            <person name="Hugh J."/>
            <person name="Lohr M."/>
            <person name="Mayer K."/>
            <person name="Melkozernov A."/>
            <person name="Murata T."/>
            <person name="Nelson D."/>
            <person name="Pils B."/>
            <person name="Prigge M."/>
            <person name="Reiss B."/>
            <person name="Renner T."/>
            <person name="Rombauts S."/>
            <person name="Rushton P."/>
            <person name="Sanderfoot A."/>
            <person name="Schween G."/>
            <person name="Shiu S.-H."/>
            <person name="Stueber K."/>
            <person name="Theodoulou F.L."/>
            <person name="Tu H."/>
            <person name="Van de Peer Y."/>
            <person name="Verrier P.J."/>
            <person name="Waters E."/>
            <person name="Wood A."/>
            <person name="Yang L."/>
            <person name="Cove D."/>
            <person name="Cuming A."/>
            <person name="Hasebe M."/>
            <person name="Lucas S."/>
            <person name="Mishler D.B."/>
            <person name="Reski R."/>
            <person name="Grigoriev I."/>
            <person name="Quatrano R.S."/>
            <person name="Boore J.L."/>
        </authorList>
    </citation>
    <scope>NUCLEOTIDE SEQUENCE [LARGE SCALE GENOMIC DNA]</scope>
    <source>
        <strain evidence="16 17">cv. Gransden 2004</strain>
    </source>
</reference>
<keyword evidence="6" id="KW-0732">Signal</keyword>
<dbReference type="FunCoup" id="A0A2K1JII3">
    <property type="interactions" value="2448"/>
</dbReference>
<dbReference type="PaxDb" id="3218-PP1S34_189V6.1"/>
<dbReference type="SUPFAM" id="SSF56112">
    <property type="entry name" value="Protein kinase-like (PK-like)"/>
    <property type="match status" value="1"/>
</dbReference>
<keyword evidence="12" id="KW-0472">Membrane</keyword>
<evidence type="ECO:0000256" key="4">
    <source>
        <dbReference type="ARBA" id="ARBA00022679"/>
    </source>
</evidence>
<evidence type="ECO:0000256" key="11">
    <source>
        <dbReference type="SAM" id="MobiDB-lite"/>
    </source>
</evidence>
<dbReference type="Gene3D" id="2.130.10.10">
    <property type="entry name" value="YVTN repeat-like/Quinoprotein amine dehydrogenase"/>
    <property type="match status" value="1"/>
</dbReference>
<evidence type="ECO:0000256" key="1">
    <source>
        <dbReference type="ARBA" id="ARBA00004479"/>
    </source>
</evidence>
<dbReference type="OrthoDB" id="63989at2759"/>
<evidence type="ECO:0000313" key="15">
    <source>
        <dbReference type="EMBL" id="PNR41370.1"/>
    </source>
</evidence>
<proteinExistence type="predicted"/>
<dbReference type="RefSeq" id="XP_024394149.1">
    <property type="nucleotide sequence ID" value="XM_024538381.2"/>
</dbReference>
<dbReference type="Gene3D" id="3.30.200.20">
    <property type="entry name" value="Phosphorylase Kinase, domain 1"/>
    <property type="match status" value="1"/>
</dbReference>
<dbReference type="OMA" id="RECAHES"/>
<gene>
    <name evidence="16" type="primary">LOC112291236</name>
    <name evidence="15" type="ORF">PHYPA_018773</name>
</gene>
<keyword evidence="7" id="KW-0547">Nucleotide-binding</keyword>
<dbReference type="GO" id="GO:0070059">
    <property type="term" value="P:intrinsic apoptotic signaling pathway in response to endoplasmic reticulum stress"/>
    <property type="evidence" value="ECO:0000318"/>
    <property type="project" value="GO_Central"/>
</dbReference>
<evidence type="ECO:0000256" key="8">
    <source>
        <dbReference type="ARBA" id="ARBA00022777"/>
    </source>
</evidence>
<keyword evidence="17" id="KW-1185">Reference proteome</keyword>
<reference evidence="15 17" key="2">
    <citation type="journal article" date="2018" name="Plant J.">
        <title>The Physcomitrella patens chromosome-scale assembly reveals moss genome structure and evolution.</title>
        <authorList>
            <person name="Lang D."/>
            <person name="Ullrich K.K."/>
            <person name="Murat F."/>
            <person name="Fuchs J."/>
            <person name="Jenkins J."/>
            <person name="Haas F.B."/>
            <person name="Piednoel M."/>
            <person name="Gundlach H."/>
            <person name="Van Bel M."/>
            <person name="Meyberg R."/>
            <person name="Vives C."/>
            <person name="Morata J."/>
            <person name="Symeonidi A."/>
            <person name="Hiss M."/>
            <person name="Muchero W."/>
            <person name="Kamisugi Y."/>
            <person name="Saleh O."/>
            <person name="Blanc G."/>
            <person name="Decker E.L."/>
            <person name="van Gessel N."/>
            <person name="Grimwood J."/>
            <person name="Hayes R.D."/>
            <person name="Graham S.W."/>
            <person name="Gunter L.E."/>
            <person name="McDaniel S.F."/>
            <person name="Hoernstein S.N.W."/>
            <person name="Larsson A."/>
            <person name="Li F.W."/>
            <person name="Perroud P.F."/>
            <person name="Phillips J."/>
            <person name="Ranjan P."/>
            <person name="Rokshar D.S."/>
            <person name="Rothfels C.J."/>
            <person name="Schneider L."/>
            <person name="Shu S."/>
            <person name="Stevenson D.W."/>
            <person name="Thummler F."/>
            <person name="Tillich M."/>
            <person name="Villarreal Aguilar J.C."/>
            <person name="Widiez T."/>
            <person name="Wong G.K."/>
            <person name="Wymore A."/>
            <person name="Zhang Y."/>
            <person name="Zimmer A.D."/>
            <person name="Quatrano R.S."/>
            <person name="Mayer K.F.X."/>
            <person name="Goodstein D."/>
            <person name="Casacuberta J.M."/>
            <person name="Vandepoele K."/>
            <person name="Reski R."/>
            <person name="Cuming A.C."/>
            <person name="Tuskan G.A."/>
            <person name="Maumus F."/>
            <person name="Salse J."/>
            <person name="Schmutz J."/>
            <person name="Rensing S.A."/>
        </authorList>
    </citation>
    <scope>NUCLEOTIDE SEQUENCE [LARGE SCALE GENOMIC DNA]</scope>
    <source>
        <strain evidence="16 17">cv. Gransden 2004</strain>
    </source>
</reference>
<dbReference type="GO" id="GO:0005524">
    <property type="term" value="F:ATP binding"/>
    <property type="evidence" value="ECO:0007669"/>
    <property type="project" value="UniProtKB-KW"/>
</dbReference>